<evidence type="ECO:0000313" key="3">
    <source>
        <dbReference type="Proteomes" id="UP000250275"/>
    </source>
</evidence>
<feature type="signal peptide" evidence="1">
    <location>
        <begin position="1"/>
        <end position="20"/>
    </location>
</feature>
<dbReference type="OrthoDB" id="6591549at2759"/>
<dbReference type="Proteomes" id="UP000250275">
    <property type="component" value="Unassembled WGS sequence"/>
</dbReference>
<keyword evidence="3" id="KW-1185">Reference proteome</keyword>
<sequence>MFTTMIFIFALNALWIVCQAVPLLDLRNTLEQNVLDAMVTSACSSNGDCWEWLPVQEAHENVPTISKNLPISKYLFVMYFNFHTVLYNARK</sequence>
<name>A0A310S503_9HYME</name>
<feature type="chain" id="PRO_5016264063" evidence="1">
    <location>
        <begin position="21"/>
        <end position="91"/>
    </location>
</feature>
<proteinExistence type="predicted"/>
<accession>A0A310S503</accession>
<gene>
    <name evidence="2" type="ORF">WN48_01335</name>
</gene>
<evidence type="ECO:0000313" key="2">
    <source>
        <dbReference type="EMBL" id="OAD52454.1"/>
    </source>
</evidence>
<dbReference type="EMBL" id="KQ772267">
    <property type="protein sequence ID" value="OAD52454.1"/>
    <property type="molecule type" value="Genomic_DNA"/>
</dbReference>
<protein>
    <submittedName>
        <fullName evidence="2">Uncharacterized protein</fullName>
    </submittedName>
</protein>
<evidence type="ECO:0000256" key="1">
    <source>
        <dbReference type="SAM" id="SignalP"/>
    </source>
</evidence>
<keyword evidence="1" id="KW-0732">Signal</keyword>
<organism evidence="2 3">
    <name type="scientific">Eufriesea mexicana</name>
    <dbReference type="NCBI Taxonomy" id="516756"/>
    <lineage>
        <taxon>Eukaryota</taxon>
        <taxon>Metazoa</taxon>
        <taxon>Ecdysozoa</taxon>
        <taxon>Arthropoda</taxon>
        <taxon>Hexapoda</taxon>
        <taxon>Insecta</taxon>
        <taxon>Pterygota</taxon>
        <taxon>Neoptera</taxon>
        <taxon>Endopterygota</taxon>
        <taxon>Hymenoptera</taxon>
        <taxon>Apocrita</taxon>
        <taxon>Aculeata</taxon>
        <taxon>Apoidea</taxon>
        <taxon>Anthophila</taxon>
        <taxon>Apidae</taxon>
        <taxon>Eufriesea</taxon>
    </lineage>
</organism>
<reference evidence="2 3" key="1">
    <citation type="submission" date="2015-07" db="EMBL/GenBank/DDBJ databases">
        <title>The genome of Eufriesea mexicana.</title>
        <authorList>
            <person name="Pan H."/>
            <person name="Kapheim K."/>
        </authorList>
    </citation>
    <scope>NUCLEOTIDE SEQUENCE [LARGE SCALE GENOMIC DNA]</scope>
    <source>
        <strain evidence="2">0111107269</strain>
        <tissue evidence="2">Whole body</tissue>
    </source>
</reference>
<dbReference type="AlphaFoldDB" id="A0A310S503"/>